<evidence type="ECO:0000313" key="8">
    <source>
        <dbReference type="Proteomes" id="UP001152523"/>
    </source>
</evidence>
<evidence type="ECO:0000256" key="4">
    <source>
        <dbReference type="ARBA" id="ARBA00023242"/>
    </source>
</evidence>
<dbReference type="CDD" id="cd18919">
    <property type="entry name" value="bHLH_AtBPE_like"/>
    <property type="match status" value="1"/>
</dbReference>
<dbReference type="FunFam" id="4.10.280.10:FF:000002">
    <property type="entry name" value="Basic helix-loop-helix transcription factor"/>
    <property type="match status" value="1"/>
</dbReference>
<evidence type="ECO:0000256" key="5">
    <source>
        <dbReference type="SAM" id="MobiDB-lite"/>
    </source>
</evidence>
<accession>A0AAV0CNV2</accession>
<protein>
    <recommendedName>
        <fullName evidence="6">BHLH domain-containing protein</fullName>
    </recommendedName>
</protein>
<organism evidence="7 8">
    <name type="scientific">Cuscuta epithymum</name>
    <dbReference type="NCBI Taxonomy" id="186058"/>
    <lineage>
        <taxon>Eukaryota</taxon>
        <taxon>Viridiplantae</taxon>
        <taxon>Streptophyta</taxon>
        <taxon>Embryophyta</taxon>
        <taxon>Tracheophyta</taxon>
        <taxon>Spermatophyta</taxon>
        <taxon>Magnoliopsida</taxon>
        <taxon>eudicotyledons</taxon>
        <taxon>Gunneridae</taxon>
        <taxon>Pentapetalae</taxon>
        <taxon>asterids</taxon>
        <taxon>lamiids</taxon>
        <taxon>Solanales</taxon>
        <taxon>Convolvulaceae</taxon>
        <taxon>Cuscuteae</taxon>
        <taxon>Cuscuta</taxon>
        <taxon>Cuscuta subgen. Cuscuta</taxon>
    </lineage>
</organism>
<name>A0AAV0CNV2_9ASTE</name>
<dbReference type="InterPro" id="IPR036638">
    <property type="entry name" value="HLH_DNA-bd_sf"/>
</dbReference>
<evidence type="ECO:0000256" key="1">
    <source>
        <dbReference type="ARBA" id="ARBA00004123"/>
    </source>
</evidence>
<dbReference type="SMART" id="SM00353">
    <property type="entry name" value="HLH"/>
    <property type="match status" value="1"/>
</dbReference>
<comment type="subcellular location">
    <subcellularLocation>
        <location evidence="1">Nucleus</location>
    </subcellularLocation>
</comment>
<dbReference type="Proteomes" id="UP001152523">
    <property type="component" value="Unassembled WGS sequence"/>
</dbReference>
<reference evidence="7" key="1">
    <citation type="submission" date="2022-07" db="EMBL/GenBank/DDBJ databases">
        <authorList>
            <person name="Macas J."/>
            <person name="Novak P."/>
            <person name="Neumann P."/>
        </authorList>
    </citation>
    <scope>NUCLEOTIDE SEQUENCE</scope>
</reference>
<dbReference type="AlphaFoldDB" id="A0AAV0CNV2"/>
<proteinExistence type="predicted"/>
<keyword evidence="2" id="KW-0805">Transcription regulation</keyword>
<dbReference type="GO" id="GO:0003700">
    <property type="term" value="F:DNA-binding transcription factor activity"/>
    <property type="evidence" value="ECO:0007669"/>
    <property type="project" value="TreeGrafter"/>
</dbReference>
<feature type="compositionally biased region" description="Basic and acidic residues" evidence="5">
    <location>
        <begin position="78"/>
        <end position="100"/>
    </location>
</feature>
<dbReference type="Pfam" id="PF00010">
    <property type="entry name" value="HLH"/>
    <property type="match status" value="1"/>
</dbReference>
<dbReference type="Gene3D" id="4.10.280.10">
    <property type="entry name" value="Helix-loop-helix DNA-binding domain"/>
    <property type="match status" value="1"/>
</dbReference>
<evidence type="ECO:0000256" key="3">
    <source>
        <dbReference type="ARBA" id="ARBA00023163"/>
    </source>
</evidence>
<dbReference type="InterPro" id="IPR024097">
    <property type="entry name" value="bHLH_ZIP_TF"/>
</dbReference>
<keyword evidence="4" id="KW-0539">Nucleus</keyword>
<comment type="caution">
    <text evidence="7">The sequence shown here is derived from an EMBL/GenBank/DDBJ whole genome shotgun (WGS) entry which is preliminary data.</text>
</comment>
<dbReference type="GO" id="GO:0046983">
    <property type="term" value="F:protein dimerization activity"/>
    <property type="evidence" value="ECO:0007669"/>
    <property type="project" value="InterPro"/>
</dbReference>
<keyword evidence="3" id="KW-0804">Transcription</keyword>
<dbReference type="InterPro" id="IPR011598">
    <property type="entry name" value="bHLH_dom"/>
</dbReference>
<feature type="domain" description="BHLH" evidence="6">
    <location>
        <begin position="107"/>
        <end position="157"/>
    </location>
</feature>
<sequence length="284" mass="32040">MMTAAAEVNGGGVTKWEQQNYLLQPSEQQILTYFAGETRSSLWNREVGSGQQEETETESSKKRKAYNCKSRSPMGVGEEERREKNSKKESSKGSEGDYIHVRARRGQATDSHSLAERVRREKISERMKHLQDLVPGCNKITGKAGMLDEIINYVQSLQRQVEFLSMKLAAASPVMDFNNVIDSFYSQEMFEASGSNYPAHLHFGSLPECTELEIRPNPLGMEFRRTVNTPIPIHDRIRVHTSTVTWDANIPNLYGTEFHQGRSNSSLLQPFMGSIEEGNTSMAI</sequence>
<keyword evidence="8" id="KW-1185">Reference proteome</keyword>
<evidence type="ECO:0000256" key="2">
    <source>
        <dbReference type="ARBA" id="ARBA00023015"/>
    </source>
</evidence>
<dbReference type="SUPFAM" id="SSF47459">
    <property type="entry name" value="HLH, helix-loop-helix DNA-binding domain"/>
    <property type="match status" value="1"/>
</dbReference>
<dbReference type="PROSITE" id="PS50888">
    <property type="entry name" value="BHLH"/>
    <property type="match status" value="1"/>
</dbReference>
<feature type="region of interest" description="Disordered" evidence="5">
    <location>
        <begin position="44"/>
        <end position="115"/>
    </location>
</feature>
<dbReference type="EMBL" id="CAMAPF010000033">
    <property type="protein sequence ID" value="CAH9079589.1"/>
    <property type="molecule type" value="Genomic_DNA"/>
</dbReference>
<dbReference type="GO" id="GO:0005634">
    <property type="term" value="C:nucleus"/>
    <property type="evidence" value="ECO:0007669"/>
    <property type="project" value="UniProtKB-SubCell"/>
</dbReference>
<dbReference type="PANTHER" id="PTHR12565">
    <property type="entry name" value="STEROL REGULATORY ELEMENT-BINDING PROTEIN"/>
    <property type="match status" value="1"/>
</dbReference>
<dbReference type="PANTHER" id="PTHR12565:SF184">
    <property type="entry name" value="BHLH TRANSCRIPTION FACTOR"/>
    <property type="match status" value="1"/>
</dbReference>
<gene>
    <name evidence="7" type="ORF">CEPIT_LOCUS6976</name>
</gene>
<evidence type="ECO:0000259" key="6">
    <source>
        <dbReference type="PROSITE" id="PS50888"/>
    </source>
</evidence>
<evidence type="ECO:0000313" key="7">
    <source>
        <dbReference type="EMBL" id="CAH9079589.1"/>
    </source>
</evidence>